<organism evidence="7 8">
    <name type="scientific">Aquamicrobium terrae</name>
    <dbReference type="NCBI Taxonomy" id="1324945"/>
    <lineage>
        <taxon>Bacteria</taxon>
        <taxon>Pseudomonadati</taxon>
        <taxon>Pseudomonadota</taxon>
        <taxon>Alphaproteobacteria</taxon>
        <taxon>Hyphomicrobiales</taxon>
        <taxon>Phyllobacteriaceae</taxon>
        <taxon>Aquamicrobium</taxon>
    </lineage>
</organism>
<dbReference type="PANTHER" id="PTHR30133">
    <property type="entry name" value="CATIONIC AMINO ACID TRANSPORTER, MEMBRANE COMPONENT"/>
    <property type="match status" value="1"/>
</dbReference>
<evidence type="ECO:0000256" key="5">
    <source>
        <dbReference type="RuleBase" id="RU363032"/>
    </source>
</evidence>
<dbReference type="PANTHER" id="PTHR30133:SF2">
    <property type="entry name" value="ARGININE ABC TRANSPORTER PERMEASE PROTEIN ARTQ"/>
    <property type="match status" value="1"/>
</dbReference>
<feature type="domain" description="ABC transmembrane type-1" evidence="6">
    <location>
        <begin position="17"/>
        <end position="216"/>
    </location>
</feature>
<reference evidence="7 8" key="1">
    <citation type="submission" date="2024-06" db="EMBL/GenBank/DDBJ databases">
        <title>Genomic Encyclopedia of Type Strains, Phase IV (KMG-IV): sequencing the most valuable type-strain genomes for metagenomic binning, comparative biology and taxonomic classification.</title>
        <authorList>
            <person name="Goeker M."/>
        </authorList>
    </citation>
    <scope>NUCLEOTIDE SEQUENCE [LARGE SCALE GENOMIC DNA]</scope>
    <source>
        <strain evidence="7 8">DSM 27865</strain>
    </source>
</reference>
<protein>
    <submittedName>
        <fullName evidence="7">Polar amino acid transport system permease protein/octopine/nopaline transport system permease protein</fullName>
    </submittedName>
</protein>
<dbReference type="EMBL" id="JBEPML010000012">
    <property type="protein sequence ID" value="MET3793234.1"/>
    <property type="molecule type" value="Genomic_DNA"/>
</dbReference>
<evidence type="ECO:0000256" key="4">
    <source>
        <dbReference type="ARBA" id="ARBA00023136"/>
    </source>
</evidence>
<dbReference type="PROSITE" id="PS50928">
    <property type="entry name" value="ABC_TM1"/>
    <property type="match status" value="1"/>
</dbReference>
<feature type="transmembrane region" description="Helical" evidence="5">
    <location>
        <begin position="196"/>
        <end position="217"/>
    </location>
</feature>
<evidence type="ECO:0000259" key="6">
    <source>
        <dbReference type="PROSITE" id="PS50928"/>
    </source>
</evidence>
<gene>
    <name evidence="7" type="ORF">ABID37_003458</name>
</gene>
<keyword evidence="2 5" id="KW-0812">Transmembrane</keyword>
<evidence type="ECO:0000256" key="2">
    <source>
        <dbReference type="ARBA" id="ARBA00022692"/>
    </source>
</evidence>
<dbReference type="SUPFAM" id="SSF161098">
    <property type="entry name" value="MetI-like"/>
    <property type="match status" value="1"/>
</dbReference>
<dbReference type="InterPro" id="IPR000515">
    <property type="entry name" value="MetI-like"/>
</dbReference>
<dbReference type="Proteomes" id="UP001549076">
    <property type="component" value="Unassembled WGS sequence"/>
</dbReference>
<proteinExistence type="inferred from homology"/>
<name>A0ABV2N2F2_9HYPH</name>
<dbReference type="InterPro" id="IPR035906">
    <property type="entry name" value="MetI-like_sf"/>
</dbReference>
<keyword evidence="3 5" id="KW-1133">Transmembrane helix</keyword>
<dbReference type="InterPro" id="IPR051613">
    <property type="entry name" value="ABC_transp_permease_HisMQ"/>
</dbReference>
<evidence type="ECO:0000313" key="8">
    <source>
        <dbReference type="Proteomes" id="UP001549076"/>
    </source>
</evidence>
<keyword evidence="8" id="KW-1185">Reference proteome</keyword>
<keyword evidence="4 5" id="KW-0472">Membrane</keyword>
<evidence type="ECO:0000256" key="1">
    <source>
        <dbReference type="ARBA" id="ARBA00004651"/>
    </source>
</evidence>
<feature type="transmembrane region" description="Helical" evidence="5">
    <location>
        <begin position="16"/>
        <end position="41"/>
    </location>
</feature>
<evidence type="ECO:0000313" key="7">
    <source>
        <dbReference type="EMBL" id="MET3793234.1"/>
    </source>
</evidence>
<feature type="transmembrane region" description="Helical" evidence="5">
    <location>
        <begin position="95"/>
        <end position="113"/>
    </location>
</feature>
<accession>A0ABV2N2F2</accession>
<feature type="transmembrane region" description="Helical" evidence="5">
    <location>
        <begin position="62"/>
        <end position="83"/>
    </location>
</feature>
<comment type="subcellular location">
    <subcellularLocation>
        <location evidence="1 5">Cell membrane</location>
        <topology evidence="1 5">Multi-pass membrane protein</topology>
    </subcellularLocation>
</comment>
<comment type="caution">
    <text evidence="7">The sequence shown here is derived from an EMBL/GenBank/DDBJ whole genome shotgun (WGS) entry which is preliminary data.</text>
</comment>
<dbReference type="Gene3D" id="1.10.3720.10">
    <property type="entry name" value="MetI-like"/>
    <property type="match status" value="1"/>
</dbReference>
<keyword evidence="5" id="KW-0813">Transport</keyword>
<dbReference type="Pfam" id="PF00528">
    <property type="entry name" value="BPD_transp_1"/>
    <property type="match status" value="1"/>
</dbReference>
<comment type="similarity">
    <text evidence="5">Belongs to the binding-protein-dependent transport system permease family.</text>
</comment>
<sequence length="231" mass="24635">MLGYLAAGWGWQFANAFGISILAAVSSFFFSMLIGIGLTLFSRAPIPGSRAIVNSYTYVFRSLPDILLLLLIFYTLDGVFQAALSAFSGGANVRLSPLVPAIMSTSIVLGAYATELFRAGWADIPAGQHEAGQALGLTRLHSLVLVILPQVYSKIIPHLGALWLISMKETALLSIIGISDIVRVASIGARSTGAPFVFYGIAIIIFIVFAAVSARVFKHLERRSQTTAGGI</sequence>
<dbReference type="CDD" id="cd06261">
    <property type="entry name" value="TM_PBP2"/>
    <property type="match status" value="1"/>
</dbReference>
<dbReference type="RefSeq" id="WP_354196977.1">
    <property type="nucleotide sequence ID" value="NZ_JBEPML010000012.1"/>
</dbReference>
<evidence type="ECO:0000256" key="3">
    <source>
        <dbReference type="ARBA" id="ARBA00022989"/>
    </source>
</evidence>